<keyword evidence="1" id="KW-1185">Reference proteome</keyword>
<protein>
    <submittedName>
        <fullName evidence="2">Uncharacterized protein</fullName>
    </submittedName>
</protein>
<dbReference type="WBParaSite" id="nRc.2.0.1.t28698-RA">
    <property type="protein sequence ID" value="nRc.2.0.1.t28698-RA"/>
    <property type="gene ID" value="nRc.2.0.1.g28698"/>
</dbReference>
<organism evidence="1 2">
    <name type="scientific">Romanomermis culicivorax</name>
    <name type="common">Nematode worm</name>
    <dbReference type="NCBI Taxonomy" id="13658"/>
    <lineage>
        <taxon>Eukaryota</taxon>
        <taxon>Metazoa</taxon>
        <taxon>Ecdysozoa</taxon>
        <taxon>Nematoda</taxon>
        <taxon>Enoplea</taxon>
        <taxon>Dorylaimia</taxon>
        <taxon>Mermithida</taxon>
        <taxon>Mermithoidea</taxon>
        <taxon>Mermithidae</taxon>
        <taxon>Romanomermis</taxon>
    </lineage>
</organism>
<evidence type="ECO:0000313" key="2">
    <source>
        <dbReference type="WBParaSite" id="nRc.2.0.1.t28698-RA"/>
    </source>
</evidence>
<reference evidence="2" key="1">
    <citation type="submission" date="2022-11" db="UniProtKB">
        <authorList>
            <consortium name="WormBaseParasite"/>
        </authorList>
    </citation>
    <scope>IDENTIFICATION</scope>
</reference>
<proteinExistence type="predicted"/>
<dbReference type="AlphaFoldDB" id="A0A915JRF3"/>
<accession>A0A915JRF3</accession>
<name>A0A915JRF3_ROMCU</name>
<dbReference type="Proteomes" id="UP000887565">
    <property type="component" value="Unplaced"/>
</dbReference>
<sequence length="59" mass="6769">MTTDTEATTLQMSDIVLSLIKPPPIFQKYFSIQDQWFETVYTRPLNVLGKPTYVESGDI</sequence>
<evidence type="ECO:0000313" key="1">
    <source>
        <dbReference type="Proteomes" id="UP000887565"/>
    </source>
</evidence>